<keyword evidence="3" id="KW-1185">Reference proteome</keyword>
<feature type="transmembrane region" description="Helical" evidence="1">
    <location>
        <begin position="83"/>
        <end position="103"/>
    </location>
</feature>
<sequence>MAPTSPNTPNERTSAKRAAFLKITVALKQQVLQIGGSVLARRYSCVILECPIRNPVIAILSFLLILWLVSYRNNRQNHCENDLLARYTTSPLLLTSGYFHGLLPMELMLVGHAWKQFIQIGQL</sequence>
<feature type="transmembrane region" description="Helical" evidence="1">
    <location>
        <begin position="52"/>
        <end position="71"/>
    </location>
</feature>
<evidence type="ECO:0000313" key="3">
    <source>
        <dbReference type="Proteomes" id="UP000053105"/>
    </source>
</evidence>
<reference evidence="2 3" key="1">
    <citation type="submission" date="2015-07" db="EMBL/GenBank/DDBJ databases">
        <title>The genome of Melipona quadrifasciata.</title>
        <authorList>
            <person name="Pan H."/>
            <person name="Kapheim K."/>
        </authorList>
    </citation>
    <scope>NUCLEOTIDE SEQUENCE [LARGE SCALE GENOMIC DNA]</scope>
    <source>
        <strain evidence="2">0111107301</strain>
        <tissue evidence="2">Whole body</tissue>
    </source>
</reference>
<keyword evidence="1" id="KW-1133">Transmembrane helix</keyword>
<accession>A0A0N0BIC7</accession>
<dbReference type="EMBL" id="KQ435731">
    <property type="protein sequence ID" value="KOX77554.1"/>
    <property type="molecule type" value="Genomic_DNA"/>
</dbReference>
<keyword evidence="1" id="KW-0472">Membrane</keyword>
<keyword evidence="1" id="KW-0812">Transmembrane</keyword>
<gene>
    <name evidence="2" type="ORF">WN51_11213</name>
</gene>
<evidence type="ECO:0000256" key="1">
    <source>
        <dbReference type="SAM" id="Phobius"/>
    </source>
</evidence>
<proteinExistence type="predicted"/>
<evidence type="ECO:0000313" key="2">
    <source>
        <dbReference type="EMBL" id="KOX77554.1"/>
    </source>
</evidence>
<dbReference type="Proteomes" id="UP000053105">
    <property type="component" value="Unassembled WGS sequence"/>
</dbReference>
<dbReference type="AlphaFoldDB" id="A0A0N0BIC7"/>
<protein>
    <submittedName>
        <fullName evidence="2">Uncharacterized protein</fullName>
    </submittedName>
</protein>
<organism evidence="2 3">
    <name type="scientific">Melipona quadrifasciata</name>
    <dbReference type="NCBI Taxonomy" id="166423"/>
    <lineage>
        <taxon>Eukaryota</taxon>
        <taxon>Metazoa</taxon>
        <taxon>Ecdysozoa</taxon>
        <taxon>Arthropoda</taxon>
        <taxon>Hexapoda</taxon>
        <taxon>Insecta</taxon>
        <taxon>Pterygota</taxon>
        <taxon>Neoptera</taxon>
        <taxon>Endopterygota</taxon>
        <taxon>Hymenoptera</taxon>
        <taxon>Apocrita</taxon>
        <taxon>Aculeata</taxon>
        <taxon>Apoidea</taxon>
        <taxon>Anthophila</taxon>
        <taxon>Apidae</taxon>
        <taxon>Melipona</taxon>
    </lineage>
</organism>
<name>A0A0N0BIC7_9HYME</name>